<organism evidence="1 2">
    <name type="scientific">Dentiscutata heterogama</name>
    <dbReference type="NCBI Taxonomy" id="1316150"/>
    <lineage>
        <taxon>Eukaryota</taxon>
        <taxon>Fungi</taxon>
        <taxon>Fungi incertae sedis</taxon>
        <taxon>Mucoromycota</taxon>
        <taxon>Glomeromycotina</taxon>
        <taxon>Glomeromycetes</taxon>
        <taxon>Diversisporales</taxon>
        <taxon>Gigasporaceae</taxon>
        <taxon>Dentiscutata</taxon>
    </lineage>
</organism>
<keyword evidence="2" id="KW-1185">Reference proteome</keyword>
<sequence length="58" mass="6753">MNSTEYGSILKMGFLENETVYALLFMDTIYQKIIKCQYLNPFCKYWSPFSVKAAGIEI</sequence>
<evidence type="ECO:0000313" key="1">
    <source>
        <dbReference type="EMBL" id="CAG8546909.1"/>
    </source>
</evidence>
<comment type="caution">
    <text evidence="1">The sequence shown here is derived from an EMBL/GenBank/DDBJ whole genome shotgun (WGS) entry which is preliminary data.</text>
</comment>
<name>A0ACA9LVM4_9GLOM</name>
<dbReference type="Proteomes" id="UP000789702">
    <property type="component" value="Unassembled WGS sequence"/>
</dbReference>
<proteinExistence type="predicted"/>
<gene>
    <name evidence="1" type="ORF">DHETER_LOCUS5048</name>
</gene>
<feature type="non-terminal residue" evidence="1">
    <location>
        <position position="58"/>
    </location>
</feature>
<protein>
    <submittedName>
        <fullName evidence="1">16850_t:CDS:1</fullName>
    </submittedName>
</protein>
<accession>A0ACA9LVM4</accession>
<reference evidence="1" key="1">
    <citation type="submission" date="2021-06" db="EMBL/GenBank/DDBJ databases">
        <authorList>
            <person name="Kallberg Y."/>
            <person name="Tangrot J."/>
            <person name="Rosling A."/>
        </authorList>
    </citation>
    <scope>NUCLEOTIDE SEQUENCE</scope>
    <source>
        <strain evidence="1">IL203A</strain>
    </source>
</reference>
<dbReference type="EMBL" id="CAJVPU010005381">
    <property type="protein sequence ID" value="CAG8546909.1"/>
    <property type="molecule type" value="Genomic_DNA"/>
</dbReference>
<evidence type="ECO:0000313" key="2">
    <source>
        <dbReference type="Proteomes" id="UP000789702"/>
    </source>
</evidence>